<name>A0A382NPX6_9ZZZZ</name>
<reference evidence="1" key="1">
    <citation type="submission" date="2018-05" db="EMBL/GenBank/DDBJ databases">
        <authorList>
            <person name="Lanie J.A."/>
            <person name="Ng W.-L."/>
            <person name="Kazmierczak K.M."/>
            <person name="Andrzejewski T.M."/>
            <person name="Davidsen T.M."/>
            <person name="Wayne K.J."/>
            <person name="Tettelin H."/>
            <person name="Glass J.I."/>
            <person name="Rusch D."/>
            <person name="Podicherti R."/>
            <person name="Tsui H.-C.T."/>
            <person name="Winkler M.E."/>
        </authorList>
    </citation>
    <scope>NUCLEOTIDE SEQUENCE</scope>
</reference>
<sequence length="223" mass="25339">DPPPNASVEIGPVLVRVRRWGAFAHTPEVFCSVTYTIHAHRPLVVVDTELKMLKDYDLEFLRDDEFGFKFGFNRALWKEKAGTVLGWDLTKLLPIGSEAHGKKIEANGILPLEPDCPWITFYHDKTADAVAVIHTRYENGAVGKVKMDPPMSFIHVKGPVYNYWGRVLAGKLHRLPQAKLKKGLEWKTQSVLLTHQFKGKGEPKTLLHFDQRLRQPLKVTVLP</sequence>
<accession>A0A382NPX6</accession>
<dbReference type="AlphaFoldDB" id="A0A382NPX6"/>
<organism evidence="1">
    <name type="scientific">marine metagenome</name>
    <dbReference type="NCBI Taxonomy" id="408172"/>
    <lineage>
        <taxon>unclassified sequences</taxon>
        <taxon>metagenomes</taxon>
        <taxon>ecological metagenomes</taxon>
    </lineage>
</organism>
<proteinExistence type="predicted"/>
<dbReference type="EMBL" id="UINC01101981">
    <property type="protein sequence ID" value="SVC63239.1"/>
    <property type="molecule type" value="Genomic_DNA"/>
</dbReference>
<gene>
    <name evidence="1" type="ORF">METZ01_LOCUS316093</name>
</gene>
<feature type="non-terminal residue" evidence="1">
    <location>
        <position position="1"/>
    </location>
</feature>
<protein>
    <submittedName>
        <fullName evidence="1">Uncharacterized protein</fullName>
    </submittedName>
</protein>
<evidence type="ECO:0000313" key="1">
    <source>
        <dbReference type="EMBL" id="SVC63239.1"/>
    </source>
</evidence>